<accession>R8CIG3</accession>
<gene>
    <name evidence="1" type="ORF">IGA_05645</name>
</gene>
<evidence type="ECO:0000313" key="1">
    <source>
        <dbReference type="EMBL" id="EOO11382.1"/>
    </source>
</evidence>
<dbReference type="Proteomes" id="UP000014003">
    <property type="component" value="Unassembled WGS sequence"/>
</dbReference>
<comment type="caution">
    <text evidence="1">The sequence shown here is derived from an EMBL/GenBank/DDBJ whole genome shotgun (WGS) entry which is preliminary data.</text>
</comment>
<dbReference type="HOGENOM" id="CLU_2079939_0_0_9"/>
<dbReference type="AlphaFoldDB" id="R8CIG3"/>
<organism evidence="1 2">
    <name type="scientific">Bacillus cereus HuA3-9</name>
    <dbReference type="NCBI Taxonomy" id="1053205"/>
    <lineage>
        <taxon>Bacteria</taxon>
        <taxon>Bacillati</taxon>
        <taxon>Bacillota</taxon>
        <taxon>Bacilli</taxon>
        <taxon>Bacillales</taxon>
        <taxon>Bacillaceae</taxon>
        <taxon>Bacillus</taxon>
        <taxon>Bacillus cereus group</taxon>
    </lineage>
</organism>
<dbReference type="PATRIC" id="fig|1053205.3.peg.5707"/>
<dbReference type="RefSeq" id="WP_016094878.1">
    <property type="nucleotide sequence ID" value="NZ_KB976126.1"/>
</dbReference>
<sequence length="117" mass="14158">MNTVKVKVRIKRMKIDDYRISEWLRIRMWFTNPFEPNLFKKFVMLEASFDSYDYRGNFEENAMIYLKEKLANVVKVKVMEYLKKSHKKNNLDGLISDFNQSLKIEITSKELKEYMNA</sequence>
<proteinExistence type="predicted"/>
<reference evidence="1 2" key="1">
    <citation type="submission" date="2012-12" db="EMBL/GenBank/DDBJ databases">
        <title>The Genome Sequence of Bacillus cereus HuA3-9.</title>
        <authorList>
            <consortium name="The Broad Institute Genome Sequencing Platform"/>
            <consortium name="The Broad Institute Genome Sequencing Center for Infectious Disease"/>
            <person name="Feldgarden M."/>
            <person name="Van der Auwera G.A."/>
            <person name="Mahillon J."/>
            <person name="Duprez V."/>
            <person name="Timmery S."/>
            <person name="Mattelet C."/>
            <person name="Dierick K."/>
            <person name="Sun M."/>
            <person name="Yu Z."/>
            <person name="Zhu L."/>
            <person name="Hu X."/>
            <person name="Shank E.B."/>
            <person name="Swiecicka I."/>
            <person name="Hansen B.M."/>
            <person name="Andrup L."/>
            <person name="Walker B."/>
            <person name="Young S.K."/>
            <person name="Zeng Q."/>
            <person name="Gargeya S."/>
            <person name="Fitzgerald M."/>
            <person name="Haas B."/>
            <person name="Abouelleil A."/>
            <person name="Alvarado L."/>
            <person name="Arachchi H.M."/>
            <person name="Berlin A.M."/>
            <person name="Chapman S.B."/>
            <person name="Dewar J."/>
            <person name="Goldberg J."/>
            <person name="Griggs A."/>
            <person name="Gujja S."/>
            <person name="Hansen M."/>
            <person name="Howarth C."/>
            <person name="Imamovic A."/>
            <person name="Larimer J."/>
            <person name="McCowan C."/>
            <person name="Murphy C."/>
            <person name="Neiman D."/>
            <person name="Pearson M."/>
            <person name="Priest M."/>
            <person name="Roberts A."/>
            <person name="Saif S."/>
            <person name="Shea T."/>
            <person name="Sisk P."/>
            <person name="Sykes S."/>
            <person name="Wortman J."/>
            <person name="Nusbaum C."/>
            <person name="Birren B."/>
        </authorList>
    </citation>
    <scope>NUCLEOTIDE SEQUENCE [LARGE SCALE GENOMIC DNA]</scope>
    <source>
        <strain evidence="1 2">HuA3-9</strain>
    </source>
</reference>
<protein>
    <submittedName>
        <fullName evidence="1">Uncharacterized protein</fullName>
    </submittedName>
</protein>
<evidence type="ECO:0000313" key="2">
    <source>
        <dbReference type="Proteomes" id="UP000014003"/>
    </source>
</evidence>
<name>R8CIG3_BACCE</name>
<dbReference type="EMBL" id="AHDZ01000070">
    <property type="protein sequence ID" value="EOO11382.1"/>
    <property type="molecule type" value="Genomic_DNA"/>
</dbReference>